<evidence type="ECO:0000313" key="2">
    <source>
        <dbReference type="Proteomes" id="UP001163321"/>
    </source>
</evidence>
<name>A0ACC0WE91_9STRA</name>
<sequence length="116" mass="13378">MDRRSHPLEEFSLNAVPGARRGDRNVKSKVLAETMKLVEAHGVKYRSESEKIALAVGNFNFYNLEEIRGDILSPCIASYVSYSFYYECIDFFDRSDVQYQEMDTDCVHRLQPQASI</sequence>
<evidence type="ECO:0000313" key="1">
    <source>
        <dbReference type="EMBL" id="KAI9916366.1"/>
    </source>
</evidence>
<reference evidence="1 2" key="1">
    <citation type="journal article" date="2022" name="bioRxiv">
        <title>The genome of the oomycete Peronosclerospora sorghi, a cosmopolitan pathogen of maize and sorghum, is inflated with dispersed pseudogenes.</title>
        <authorList>
            <person name="Fletcher K."/>
            <person name="Martin F."/>
            <person name="Isakeit T."/>
            <person name="Cavanaugh K."/>
            <person name="Magill C."/>
            <person name="Michelmore R."/>
        </authorList>
    </citation>
    <scope>NUCLEOTIDE SEQUENCE [LARGE SCALE GENOMIC DNA]</scope>
    <source>
        <strain evidence="1">P6</strain>
    </source>
</reference>
<proteinExistence type="predicted"/>
<comment type="caution">
    <text evidence="1">The sequence shown here is derived from an EMBL/GenBank/DDBJ whole genome shotgun (WGS) entry which is preliminary data.</text>
</comment>
<protein>
    <submittedName>
        <fullName evidence="1">Uncharacterized protein</fullName>
    </submittedName>
</protein>
<dbReference type="EMBL" id="CM047581">
    <property type="protein sequence ID" value="KAI9916366.1"/>
    <property type="molecule type" value="Genomic_DNA"/>
</dbReference>
<gene>
    <name evidence="1" type="ORF">PsorP6_017832</name>
</gene>
<dbReference type="Proteomes" id="UP001163321">
    <property type="component" value="Chromosome 2"/>
</dbReference>
<accession>A0ACC0WE91</accession>
<keyword evidence="2" id="KW-1185">Reference proteome</keyword>
<organism evidence="1 2">
    <name type="scientific">Peronosclerospora sorghi</name>
    <dbReference type="NCBI Taxonomy" id="230839"/>
    <lineage>
        <taxon>Eukaryota</taxon>
        <taxon>Sar</taxon>
        <taxon>Stramenopiles</taxon>
        <taxon>Oomycota</taxon>
        <taxon>Peronosporomycetes</taxon>
        <taxon>Peronosporales</taxon>
        <taxon>Peronosporaceae</taxon>
        <taxon>Peronosclerospora</taxon>
    </lineage>
</organism>